<organism evidence="4">
    <name type="scientific">Sarcoptes scabiei</name>
    <name type="common">Itch mite</name>
    <name type="synonym">Acarus scabiei</name>
    <dbReference type="NCBI Taxonomy" id="52283"/>
    <lineage>
        <taxon>Eukaryota</taxon>
        <taxon>Metazoa</taxon>
        <taxon>Ecdysozoa</taxon>
        <taxon>Arthropoda</taxon>
        <taxon>Chelicerata</taxon>
        <taxon>Arachnida</taxon>
        <taxon>Acari</taxon>
        <taxon>Acariformes</taxon>
        <taxon>Sarcoptiformes</taxon>
        <taxon>Astigmata</taxon>
        <taxon>Psoroptidia</taxon>
        <taxon>Sarcoptoidea</taxon>
        <taxon>Sarcoptidae</taxon>
        <taxon>Sarcoptinae</taxon>
        <taxon>Sarcoptes</taxon>
    </lineage>
</organism>
<dbReference type="Gene3D" id="3.20.20.140">
    <property type="entry name" value="Metal-dependent hydrolases"/>
    <property type="match status" value="1"/>
</dbReference>
<dbReference type="InterPro" id="IPR002738">
    <property type="entry name" value="RNase_P_p30"/>
</dbReference>
<evidence type="ECO:0000313" key="4">
    <source>
        <dbReference type="EMBL" id="KAF7492954.1"/>
    </source>
</evidence>
<dbReference type="GO" id="GO:0008033">
    <property type="term" value="P:tRNA processing"/>
    <property type="evidence" value="ECO:0007669"/>
    <property type="project" value="UniProtKB-KW"/>
</dbReference>
<evidence type="ECO:0000313" key="5">
    <source>
        <dbReference type="EnsemblMetazoa" id="KAF7492954.1"/>
    </source>
</evidence>
<dbReference type="PANTHER" id="PTHR13031">
    <property type="entry name" value="RIBONUCLEASE P SUBUNIT P30"/>
    <property type="match status" value="1"/>
</dbReference>
<dbReference type="EMBL" id="WVUK01000056">
    <property type="protein sequence ID" value="KAF7492954.1"/>
    <property type="molecule type" value="Genomic_DNA"/>
</dbReference>
<reference evidence="6" key="1">
    <citation type="journal article" date="2020" name="PLoS Negl. Trop. Dis.">
        <title>High-quality nuclear genome for Sarcoptes scabiei-A critical resource for a neglected parasite.</title>
        <authorList>
            <person name="Korhonen P.K."/>
            <person name="Gasser R.B."/>
            <person name="Ma G."/>
            <person name="Wang T."/>
            <person name="Stroehlein A.J."/>
            <person name="Young N.D."/>
            <person name="Ang C.S."/>
            <person name="Fernando D.D."/>
            <person name="Lu H.C."/>
            <person name="Taylor S."/>
            <person name="Reynolds S.L."/>
            <person name="Mofiz E."/>
            <person name="Najaraj S.H."/>
            <person name="Gowda H."/>
            <person name="Madugundu A."/>
            <person name="Renuse S."/>
            <person name="Holt D."/>
            <person name="Pandey A."/>
            <person name="Papenfuss A.T."/>
            <person name="Fischer K."/>
        </authorList>
    </citation>
    <scope>NUCLEOTIDE SEQUENCE [LARGE SCALE GENOMIC DNA]</scope>
</reference>
<dbReference type="OrthoDB" id="17948at2759"/>
<dbReference type="Proteomes" id="UP000070412">
    <property type="component" value="Unassembled WGS sequence"/>
</dbReference>
<dbReference type="SUPFAM" id="SSF89550">
    <property type="entry name" value="PHP domain-like"/>
    <property type="match status" value="1"/>
</dbReference>
<dbReference type="Pfam" id="PF01876">
    <property type="entry name" value="RNase_P_p30"/>
    <property type="match status" value="1"/>
</dbReference>
<name>A0A834R8F5_SARSC</name>
<dbReference type="GO" id="GO:0003723">
    <property type="term" value="F:RNA binding"/>
    <property type="evidence" value="ECO:0007669"/>
    <property type="project" value="TreeGrafter"/>
</dbReference>
<evidence type="ECO:0000256" key="3">
    <source>
        <dbReference type="ARBA" id="ARBA00022694"/>
    </source>
</evidence>
<dbReference type="InterPro" id="IPR016195">
    <property type="entry name" value="Pol/histidinol_Pase-like"/>
</dbReference>
<gene>
    <name evidence="4" type="ORF">SSS_5914</name>
</gene>
<evidence type="ECO:0000256" key="1">
    <source>
        <dbReference type="ARBA" id="ARBA00004123"/>
    </source>
</evidence>
<dbReference type="GO" id="GO:0005655">
    <property type="term" value="C:nucleolar ribonuclease P complex"/>
    <property type="evidence" value="ECO:0007669"/>
    <property type="project" value="TreeGrafter"/>
</dbReference>
<accession>A0A834R8F5</accession>
<reference evidence="5" key="3">
    <citation type="submission" date="2022-06" db="UniProtKB">
        <authorList>
            <consortium name="EnsemblMetazoa"/>
        </authorList>
    </citation>
    <scope>IDENTIFICATION</scope>
</reference>
<sequence>MDLNLIIYDRKFDNENNILKLIGNAYELGFKTIALSVLIDGNQIQKIPVPPRIKTIHSDLKILKRLTIRIDDGNSLFHLNKSETIKQYDLLALEPINERMLNYLNAGRIDFDILTFNQSDSSLFNSIKKANFSLPISKGIAIELNYGHCLVNSTQRRQTLAFGQILVDKTLGKNIILSSGTKSHLKIRSPRDVIYLGMLFGLEESKCKKILYSNSKDVISHSELRRNLISSIMDMTTKENDDAVLNILKKRKFPKETRMETSYEQSKKLKVG</sequence>
<evidence type="ECO:0000256" key="2">
    <source>
        <dbReference type="ARBA" id="ARBA00007331"/>
    </source>
</evidence>
<dbReference type="EnsemblMetazoa" id="SSS_5914s_mrna">
    <property type="protein sequence ID" value="KAF7492954.1"/>
    <property type="gene ID" value="SSS_5914"/>
</dbReference>
<evidence type="ECO:0000313" key="6">
    <source>
        <dbReference type="Proteomes" id="UP000070412"/>
    </source>
</evidence>
<dbReference type="PANTHER" id="PTHR13031:SF0">
    <property type="entry name" value="RIBONUCLEASE P PROTEIN SUBUNIT P30"/>
    <property type="match status" value="1"/>
</dbReference>
<proteinExistence type="inferred from homology"/>
<protein>
    <submittedName>
        <fullName evidence="4">Ribonuclease P protein subunit p30</fullName>
    </submittedName>
</protein>
<keyword evidence="3" id="KW-0819">tRNA processing</keyword>
<reference evidence="4" key="2">
    <citation type="submission" date="2020-01" db="EMBL/GenBank/DDBJ databases">
        <authorList>
            <person name="Korhonen P.K.K."/>
            <person name="Guangxu M.G."/>
            <person name="Wang T.W."/>
            <person name="Stroehlein A.J.S."/>
            <person name="Young N.D."/>
            <person name="Ang C.-S.A."/>
            <person name="Fernando D.W.F."/>
            <person name="Lu H.L."/>
            <person name="Taylor S.T."/>
            <person name="Ehtesham M.E.M."/>
            <person name="Najaraj S.H.N."/>
            <person name="Harsha G.H.G."/>
            <person name="Madugundu A.M."/>
            <person name="Renuse S.R."/>
            <person name="Holt D.H."/>
            <person name="Pandey A.P."/>
            <person name="Papenfuss A.P."/>
            <person name="Gasser R.B.G."/>
            <person name="Fischer K.F."/>
        </authorList>
    </citation>
    <scope>NUCLEOTIDE SEQUENCE</scope>
    <source>
        <strain evidence="4">SSS_KF_BRIS2020</strain>
    </source>
</reference>
<keyword evidence="6" id="KW-1185">Reference proteome</keyword>
<comment type="subcellular location">
    <subcellularLocation>
        <location evidence="1">Nucleus</location>
    </subcellularLocation>
</comment>
<comment type="similarity">
    <text evidence="2">Belongs to the eukaryotic/archaeal RNase P protein component 3 family.</text>
</comment>
<dbReference type="AlphaFoldDB" id="A0A834R8F5"/>